<dbReference type="KEGG" id="saqi:AXG55_14405"/>
<dbReference type="Proteomes" id="UP000184731">
    <property type="component" value="Chromosome"/>
</dbReference>
<organism evidence="2 3">
    <name type="scientific">Silvanigrella aquatica</name>
    <dbReference type="NCBI Taxonomy" id="1915309"/>
    <lineage>
        <taxon>Bacteria</taxon>
        <taxon>Pseudomonadati</taxon>
        <taxon>Bdellovibrionota</taxon>
        <taxon>Oligoflexia</taxon>
        <taxon>Silvanigrellales</taxon>
        <taxon>Silvanigrellaceae</taxon>
        <taxon>Silvanigrella</taxon>
    </lineage>
</organism>
<proteinExistence type="predicted"/>
<reference evidence="2 3" key="1">
    <citation type="submission" date="2016-10" db="EMBL/GenBank/DDBJ databases">
        <title>Silvanigrella aquatica sp. nov., isolated from a freshwater lake located in the Black Forest, Germany, description of Silvanigrellaceae fam. nov., Silvanigrellales ord. nov., reclassification of the order Bdellovibrionales in the class Oligoflexia, reclassification of the families Bacteriovoracaceae and Halobacteriovoraceae in the new order Bacteriovoracales ord. nov., and reclassification of the family Pseudobacteriovoracaceae in the order Oligoflexiales.</title>
        <authorList>
            <person name="Hahn M.W."/>
            <person name="Schmidt J."/>
            <person name="Koll U."/>
            <person name="Rohde M."/>
            <person name="Verbag S."/>
            <person name="Pitt A."/>
            <person name="Nakai R."/>
            <person name="Naganuma T."/>
            <person name="Lang E."/>
        </authorList>
    </citation>
    <scope>NUCLEOTIDE SEQUENCE [LARGE SCALE GENOMIC DNA]</scope>
    <source>
        <strain evidence="2 3">MWH-Nonnen-W8red</strain>
    </source>
</reference>
<dbReference type="RefSeq" id="WP_148698780.1">
    <property type="nucleotide sequence ID" value="NZ_CP017834.1"/>
</dbReference>
<evidence type="ECO:0000313" key="3">
    <source>
        <dbReference type="Proteomes" id="UP000184731"/>
    </source>
</evidence>
<feature type="transmembrane region" description="Helical" evidence="1">
    <location>
        <begin position="7"/>
        <end position="26"/>
    </location>
</feature>
<keyword evidence="1" id="KW-0812">Transmembrane</keyword>
<gene>
    <name evidence="2" type="ORF">AXG55_14405</name>
</gene>
<keyword evidence="3" id="KW-1185">Reference proteome</keyword>
<keyword evidence="1" id="KW-0472">Membrane</keyword>
<evidence type="ECO:0000313" key="2">
    <source>
        <dbReference type="EMBL" id="APJ05018.1"/>
    </source>
</evidence>
<dbReference type="AlphaFoldDB" id="A0A1L4D494"/>
<keyword evidence="1" id="KW-1133">Transmembrane helix</keyword>
<protein>
    <submittedName>
        <fullName evidence="2">Uncharacterized protein</fullName>
    </submittedName>
</protein>
<accession>A0A1L4D494</accession>
<dbReference type="EMBL" id="CP017834">
    <property type="protein sequence ID" value="APJ05018.1"/>
    <property type="molecule type" value="Genomic_DNA"/>
</dbReference>
<feature type="transmembrane region" description="Helical" evidence="1">
    <location>
        <begin position="46"/>
        <end position="68"/>
    </location>
</feature>
<name>A0A1L4D494_9BACT</name>
<dbReference type="STRING" id="1915309.AXG55_14405"/>
<sequence>MNKDLKAISLLFGQLSSSLILIIIIWSWETHGNTIDFFGYLSISPAVLKVFFTLAILGGSIISLYRILKMLTKENQDDGDPK</sequence>
<evidence type="ECO:0000256" key="1">
    <source>
        <dbReference type="SAM" id="Phobius"/>
    </source>
</evidence>